<evidence type="ECO:0000256" key="6">
    <source>
        <dbReference type="ARBA" id="ARBA00023244"/>
    </source>
</evidence>
<evidence type="ECO:0000256" key="3">
    <source>
        <dbReference type="ARBA" id="ARBA00005638"/>
    </source>
</evidence>
<evidence type="ECO:0000256" key="2">
    <source>
        <dbReference type="ARBA" id="ARBA00004735"/>
    </source>
</evidence>
<keyword evidence="6" id="KW-0627">Porphyrin biosynthesis</keyword>
<feature type="region of interest" description="Disordered" evidence="8">
    <location>
        <begin position="299"/>
        <end position="330"/>
    </location>
</feature>
<evidence type="ECO:0000256" key="1">
    <source>
        <dbReference type="ARBA" id="ARBA00001916"/>
    </source>
</evidence>
<dbReference type="InterPro" id="IPR022417">
    <property type="entry name" value="Porphobilin_deaminase_N"/>
</dbReference>
<evidence type="ECO:0000256" key="5">
    <source>
        <dbReference type="ARBA" id="ARBA00022679"/>
    </source>
</evidence>
<feature type="domain" description="Porphobilinogen deaminase C-terminal" evidence="10">
    <location>
        <begin position="239"/>
        <end position="295"/>
    </location>
</feature>
<proteinExistence type="inferred from homology"/>
<comment type="caution">
    <text evidence="11">The sequence shown here is derived from an EMBL/GenBank/DDBJ whole genome shotgun (WGS) entry which is preliminary data.</text>
</comment>
<dbReference type="FunFam" id="3.40.190.10:FF:000260">
    <property type="entry name" value="Porphobilinogen deaminase"/>
    <property type="match status" value="1"/>
</dbReference>
<dbReference type="AlphaFoldDB" id="A0A7J7J6R3"/>
<dbReference type="FunFam" id="3.40.190.10:FF:000005">
    <property type="entry name" value="Porphobilinogen deaminase"/>
    <property type="match status" value="1"/>
</dbReference>
<dbReference type="PROSITE" id="PS00533">
    <property type="entry name" value="PORPHOBILINOGEN_DEAM"/>
    <property type="match status" value="1"/>
</dbReference>
<gene>
    <name evidence="11" type="ORF">EB796_019766</name>
</gene>
<name>A0A7J7J6R3_BUGNE</name>
<comment type="pathway">
    <text evidence="2">Porphyrin-containing compound metabolism; protoporphyrin-IX biosynthesis; coproporphyrinogen-III from 5-aminolevulinate: step 2/4.</text>
</comment>
<evidence type="ECO:0000313" key="11">
    <source>
        <dbReference type="EMBL" id="KAF6021919.1"/>
    </source>
</evidence>
<comment type="cofactor">
    <cofactor evidence="1">
        <name>dipyrromethane</name>
        <dbReference type="ChEBI" id="CHEBI:60342"/>
    </cofactor>
</comment>
<dbReference type="SUPFAM" id="SSF54782">
    <property type="entry name" value="Porphobilinogen deaminase (hydroxymethylbilane synthase), C-terminal domain"/>
    <property type="match status" value="1"/>
</dbReference>
<evidence type="ECO:0000256" key="8">
    <source>
        <dbReference type="SAM" id="MobiDB-lite"/>
    </source>
</evidence>
<organism evidence="11 12">
    <name type="scientific">Bugula neritina</name>
    <name type="common">Brown bryozoan</name>
    <name type="synonym">Sertularia neritina</name>
    <dbReference type="NCBI Taxonomy" id="10212"/>
    <lineage>
        <taxon>Eukaryota</taxon>
        <taxon>Metazoa</taxon>
        <taxon>Spiralia</taxon>
        <taxon>Lophotrochozoa</taxon>
        <taxon>Bryozoa</taxon>
        <taxon>Gymnolaemata</taxon>
        <taxon>Cheilostomatida</taxon>
        <taxon>Flustrina</taxon>
        <taxon>Buguloidea</taxon>
        <taxon>Bugulidae</taxon>
        <taxon>Bugula</taxon>
    </lineage>
</organism>
<dbReference type="GO" id="GO:0006782">
    <property type="term" value="P:protoporphyrinogen IX biosynthetic process"/>
    <property type="evidence" value="ECO:0007669"/>
    <property type="project" value="UniProtKB-UniPathway"/>
</dbReference>
<dbReference type="HAMAP" id="MF_00260">
    <property type="entry name" value="Porphobil_deam"/>
    <property type="match status" value="1"/>
</dbReference>
<dbReference type="PANTHER" id="PTHR11557">
    <property type="entry name" value="PORPHOBILINOGEN DEAMINASE"/>
    <property type="match status" value="1"/>
</dbReference>
<protein>
    <recommendedName>
        <fullName evidence="4">hydroxymethylbilane synthase</fullName>
        <ecNumber evidence="4">2.5.1.61</ecNumber>
    </recommendedName>
    <alternativeName>
        <fullName evidence="7">Hydroxymethylbilane synthase</fullName>
    </alternativeName>
</protein>
<dbReference type="Pfam" id="PF01379">
    <property type="entry name" value="Porphobil_deam"/>
    <property type="match status" value="1"/>
</dbReference>
<dbReference type="NCBIfam" id="TIGR00212">
    <property type="entry name" value="hemC"/>
    <property type="match status" value="1"/>
</dbReference>
<dbReference type="OrthoDB" id="564646at2759"/>
<dbReference type="PANTHER" id="PTHR11557:SF0">
    <property type="entry name" value="PORPHOBILINOGEN DEAMINASE"/>
    <property type="match status" value="1"/>
</dbReference>
<dbReference type="InterPro" id="IPR022418">
    <property type="entry name" value="Porphobilinogen_deaminase_C"/>
</dbReference>
<sequence length="416" mass="45543">MDGLECDKKIIRVGSRKSQLALVQTHLVVDMLQHHYPDIEFKVITISTQGDQILDKPLSKIGEKSLFTKELEIALEDLKVDIVVHSLKDLPSTLPPGMAIGAVLHRDSPYDAVVFSATKYAGQKMSLSELPEGSVIGTSSLRRVAQIKRAYPHLKFADVRGNLNTRLRKLDATNGIYDALILAEAGLDRMGWSERVGEVLDEGNCMYAISQGAMAVECRSFDIETLELLSKLSHKETLLRCLAERALLRTLEGGCSVPIAVFSKVAEEGNSLLLRGGVFSLDGSESIILEEAARFDVHSESAPTSSATKDAADHQNGDTGEPESKRKRRLSCPYAEVAQGHKVPPEAISSRYLSVKRKDCPYFSGIIARNLPHDTLERAEKVGIDLALKLKKAGADRILNEAKVLNRTCIATTLSV</sequence>
<dbReference type="GO" id="GO:0005737">
    <property type="term" value="C:cytoplasm"/>
    <property type="evidence" value="ECO:0007669"/>
    <property type="project" value="TreeGrafter"/>
</dbReference>
<dbReference type="EC" id="2.5.1.61" evidence="4"/>
<evidence type="ECO:0000256" key="4">
    <source>
        <dbReference type="ARBA" id="ARBA00012655"/>
    </source>
</evidence>
<dbReference type="CDD" id="cd13645">
    <property type="entry name" value="PBP2_HuPBGD_like"/>
    <property type="match status" value="1"/>
</dbReference>
<dbReference type="InterPro" id="IPR036803">
    <property type="entry name" value="Porphobilinogen_deaminase_C_sf"/>
</dbReference>
<dbReference type="Gene3D" id="3.30.160.40">
    <property type="entry name" value="Porphobilinogen deaminase, C-terminal domain"/>
    <property type="match status" value="1"/>
</dbReference>
<dbReference type="Gene3D" id="3.40.190.10">
    <property type="entry name" value="Periplasmic binding protein-like II"/>
    <property type="match status" value="2"/>
</dbReference>
<accession>A0A7J7J6R3</accession>
<keyword evidence="12" id="KW-1185">Reference proteome</keyword>
<dbReference type="EMBL" id="VXIV02002935">
    <property type="protein sequence ID" value="KAF6021919.1"/>
    <property type="molecule type" value="Genomic_DNA"/>
</dbReference>
<dbReference type="InterPro" id="IPR000860">
    <property type="entry name" value="HemC"/>
</dbReference>
<dbReference type="InterPro" id="IPR022419">
    <property type="entry name" value="Porphobilin_deaminase_cofac_BS"/>
</dbReference>
<evidence type="ECO:0000313" key="12">
    <source>
        <dbReference type="Proteomes" id="UP000593567"/>
    </source>
</evidence>
<dbReference type="UniPathway" id="UPA00251">
    <property type="reaction ID" value="UER00319"/>
</dbReference>
<dbReference type="Proteomes" id="UP000593567">
    <property type="component" value="Unassembled WGS sequence"/>
</dbReference>
<dbReference type="Pfam" id="PF03900">
    <property type="entry name" value="Porphobil_deamC"/>
    <property type="match status" value="1"/>
</dbReference>
<dbReference type="SUPFAM" id="SSF53850">
    <property type="entry name" value="Periplasmic binding protein-like II"/>
    <property type="match status" value="1"/>
</dbReference>
<feature type="domain" description="Porphobilinogen deaminase N-terminal" evidence="9">
    <location>
        <begin position="11"/>
        <end position="225"/>
    </location>
</feature>
<evidence type="ECO:0000256" key="7">
    <source>
        <dbReference type="ARBA" id="ARBA00033064"/>
    </source>
</evidence>
<dbReference type="PRINTS" id="PR00151">
    <property type="entry name" value="PORPHBDMNASE"/>
</dbReference>
<comment type="similarity">
    <text evidence="3">Belongs to the HMBS family.</text>
</comment>
<evidence type="ECO:0000259" key="10">
    <source>
        <dbReference type="Pfam" id="PF03900"/>
    </source>
</evidence>
<evidence type="ECO:0000259" key="9">
    <source>
        <dbReference type="Pfam" id="PF01379"/>
    </source>
</evidence>
<keyword evidence="5" id="KW-0808">Transferase</keyword>
<dbReference type="GO" id="GO:0004418">
    <property type="term" value="F:hydroxymethylbilane synthase activity"/>
    <property type="evidence" value="ECO:0007669"/>
    <property type="project" value="UniProtKB-EC"/>
</dbReference>
<reference evidence="11" key="1">
    <citation type="submission" date="2020-06" db="EMBL/GenBank/DDBJ databases">
        <title>Draft genome of Bugula neritina, a colonial animal packing powerful symbionts and potential medicines.</title>
        <authorList>
            <person name="Rayko M."/>
        </authorList>
    </citation>
    <scope>NUCLEOTIDE SEQUENCE [LARGE SCALE GENOMIC DNA]</scope>
    <source>
        <strain evidence="11">Kwan_BN1</strain>
    </source>
</reference>